<dbReference type="Proteomes" id="UP001054902">
    <property type="component" value="Unassembled WGS sequence"/>
</dbReference>
<dbReference type="PANTHER" id="PTHR36220">
    <property type="entry name" value="UNNAMED PRODUCT"/>
    <property type="match status" value="1"/>
</dbReference>
<evidence type="ECO:0000256" key="1">
    <source>
        <dbReference type="SAM" id="SignalP"/>
    </source>
</evidence>
<reference evidence="2 3" key="1">
    <citation type="journal article" date="2021" name="Sci. Rep.">
        <title>The genome of the diatom Chaetoceros tenuissimus carries an ancient integrated fragment of an extant virus.</title>
        <authorList>
            <person name="Hongo Y."/>
            <person name="Kimura K."/>
            <person name="Takaki Y."/>
            <person name="Yoshida Y."/>
            <person name="Baba S."/>
            <person name="Kobayashi G."/>
            <person name="Nagasaki K."/>
            <person name="Hano T."/>
            <person name="Tomaru Y."/>
        </authorList>
    </citation>
    <scope>NUCLEOTIDE SEQUENCE [LARGE SCALE GENOMIC DNA]</scope>
    <source>
        <strain evidence="2 3">NIES-3715</strain>
    </source>
</reference>
<name>A0AAD3CHF7_9STRA</name>
<proteinExistence type="predicted"/>
<dbReference type="AlphaFoldDB" id="A0AAD3CHF7"/>
<evidence type="ECO:0000313" key="2">
    <source>
        <dbReference type="EMBL" id="GFH44685.1"/>
    </source>
</evidence>
<organism evidence="2 3">
    <name type="scientific">Chaetoceros tenuissimus</name>
    <dbReference type="NCBI Taxonomy" id="426638"/>
    <lineage>
        <taxon>Eukaryota</taxon>
        <taxon>Sar</taxon>
        <taxon>Stramenopiles</taxon>
        <taxon>Ochrophyta</taxon>
        <taxon>Bacillariophyta</taxon>
        <taxon>Coscinodiscophyceae</taxon>
        <taxon>Chaetocerotophycidae</taxon>
        <taxon>Chaetocerotales</taxon>
        <taxon>Chaetocerotaceae</taxon>
        <taxon>Chaetoceros</taxon>
    </lineage>
</organism>
<dbReference type="InterPro" id="IPR011043">
    <property type="entry name" value="Gal_Oxase/kelch_b-propeller"/>
</dbReference>
<keyword evidence="3" id="KW-1185">Reference proteome</keyword>
<keyword evidence="1" id="KW-0732">Signal</keyword>
<dbReference type="PANTHER" id="PTHR36220:SF1">
    <property type="entry name" value="GAMMA TUBULIN COMPLEX COMPONENT C-TERMINAL DOMAIN-CONTAINING PROTEIN"/>
    <property type="match status" value="1"/>
</dbReference>
<evidence type="ECO:0000313" key="3">
    <source>
        <dbReference type="Proteomes" id="UP001054902"/>
    </source>
</evidence>
<accession>A0AAD3CHF7</accession>
<feature type="signal peptide" evidence="1">
    <location>
        <begin position="1"/>
        <end position="22"/>
    </location>
</feature>
<feature type="chain" id="PRO_5042214154" evidence="1">
    <location>
        <begin position="23"/>
        <end position="665"/>
    </location>
</feature>
<dbReference type="SUPFAM" id="SSF50965">
    <property type="entry name" value="Galactose oxidase, central domain"/>
    <property type="match status" value="1"/>
</dbReference>
<comment type="caution">
    <text evidence="2">The sequence shown here is derived from an EMBL/GenBank/DDBJ whole genome shotgun (WGS) entry which is preliminary data.</text>
</comment>
<sequence length="665" mass="73868">MKIVGQVAFLLCISFSFTHVNGEDVFQCADDPNFEVEYFRDKMISCEHIRVDESMKLLFCNHKIVREACMKTCGYCCHDDETFKFLDGRGAKRRCTFIARENKQKFCDDPIEEGSDKVVGDMCPKACNICTPDEPTFQNCVDNPYQFSSSSKKCKEIASNEEDRQRLCENHIIREQCPHTCGMCCVDDVYFDFPLDRVKNRNVKCDWISRNRKKKDIRRERYCNRTLNGHLAREKCPDACNSCFEEVQFWRTDAPSSSPTISQHPTSSPTISYFPTVSFSPTATSWSQLGSTIVGSDLDHFGSSVAISSSGTIVAVAARAKAASDVSSLIIVKVFEFDGTDWNQKGNDIPGQIAQDISTVCLSSNGLILAIGAPSDLRDEIGTSGYVQVYQFVDGVWNQLGQNLGHEDGDEYPYVGSSISLSSDGLTIAISDMKYRGRIFYGGRVRVYQYDATQWTKRGKTIHGGEIYGGYSISLSGDGFTFAMGFQVASIGYGDDGYGQDWCEEGYVRVYQFDGTTWNTKGPDVSHWNEDESRPISLSGDGNVVALSEGYGKYYEIYKYDSTADSWVEILSGLRGHFGSLSSDGLSIAVSEANDNDKTGIAKVYKYDGTSWNQVGKELKGVEPDALFGSSMALSTDGNVLVVGAPYPSNGDNDGYVQVYYFRDF</sequence>
<protein>
    <submittedName>
        <fullName evidence="2">Uncharacterized protein</fullName>
    </submittedName>
</protein>
<gene>
    <name evidence="2" type="ORF">CTEN210_01159</name>
</gene>
<dbReference type="EMBL" id="BLLK01000020">
    <property type="protein sequence ID" value="GFH44685.1"/>
    <property type="molecule type" value="Genomic_DNA"/>
</dbReference>